<gene>
    <name evidence="1" type="ORF">M9H77_06732</name>
</gene>
<keyword evidence="2" id="KW-1185">Reference proteome</keyword>
<evidence type="ECO:0000313" key="1">
    <source>
        <dbReference type="EMBL" id="KAI5675782.1"/>
    </source>
</evidence>
<comment type="caution">
    <text evidence="1">The sequence shown here is derived from an EMBL/GenBank/DDBJ whole genome shotgun (WGS) entry which is preliminary data.</text>
</comment>
<reference evidence="2" key="1">
    <citation type="journal article" date="2023" name="Nat. Plants">
        <title>Single-cell RNA sequencing provides a high-resolution roadmap for understanding the multicellular compartmentation of specialized metabolism.</title>
        <authorList>
            <person name="Sun S."/>
            <person name="Shen X."/>
            <person name="Li Y."/>
            <person name="Li Y."/>
            <person name="Wang S."/>
            <person name="Li R."/>
            <person name="Zhang H."/>
            <person name="Shen G."/>
            <person name="Guo B."/>
            <person name="Wei J."/>
            <person name="Xu J."/>
            <person name="St-Pierre B."/>
            <person name="Chen S."/>
            <person name="Sun C."/>
        </authorList>
    </citation>
    <scope>NUCLEOTIDE SEQUENCE [LARGE SCALE GENOMIC DNA]</scope>
</reference>
<dbReference type="Proteomes" id="UP001060085">
    <property type="component" value="Linkage Group LG02"/>
</dbReference>
<name>A0ACC0BT69_CATRO</name>
<evidence type="ECO:0000313" key="2">
    <source>
        <dbReference type="Proteomes" id="UP001060085"/>
    </source>
</evidence>
<organism evidence="1 2">
    <name type="scientific">Catharanthus roseus</name>
    <name type="common">Madagascar periwinkle</name>
    <name type="synonym">Vinca rosea</name>
    <dbReference type="NCBI Taxonomy" id="4058"/>
    <lineage>
        <taxon>Eukaryota</taxon>
        <taxon>Viridiplantae</taxon>
        <taxon>Streptophyta</taxon>
        <taxon>Embryophyta</taxon>
        <taxon>Tracheophyta</taxon>
        <taxon>Spermatophyta</taxon>
        <taxon>Magnoliopsida</taxon>
        <taxon>eudicotyledons</taxon>
        <taxon>Gunneridae</taxon>
        <taxon>Pentapetalae</taxon>
        <taxon>asterids</taxon>
        <taxon>lamiids</taxon>
        <taxon>Gentianales</taxon>
        <taxon>Apocynaceae</taxon>
        <taxon>Rauvolfioideae</taxon>
        <taxon>Vinceae</taxon>
        <taxon>Catharanthinae</taxon>
        <taxon>Catharanthus</taxon>
    </lineage>
</organism>
<sequence>MTDLEWNMHHPYYIHPSESTTQTLSEVILEGGCSCEIVKTVRKNAEAERVMKFVKGLNDSFEFVRSKVLMKVPLPGRNAVFNMAINHDRQRSQNSMLSQVMYAQGNTKMPVQSHKSMLTLEHKRDFEDKKGDLIALIVTVMITQMIGVIRKMDFLPITNLKVKVEEVIMPLEVMETCHLLATFMQVAEVLASEHGKQMHQRNTPVMQPISSDNNSVSGLSADQFDKLVYLLNNAQIQSTTTGGGSKLTFTQPVTSQVMSLKTANDTVAGKIVHALTLSKPVINQIMKYLTVCSNVTGKFIHPLSTFWILDSGASDHIVCSTAYFSRSLPVLHIKTWRTGLSFDERSTAMANHGHQCLLHILHFVLAYDFPAPQFLFPPRKHRVESGEELSERVNGGREVTKGMVPEVLELWSWRSPGRGVWE</sequence>
<proteinExistence type="predicted"/>
<protein>
    <submittedName>
        <fullName evidence="1">Uncharacterized protein</fullName>
    </submittedName>
</protein>
<accession>A0ACC0BT69</accession>
<dbReference type="EMBL" id="CM044702">
    <property type="protein sequence ID" value="KAI5675782.1"/>
    <property type="molecule type" value="Genomic_DNA"/>
</dbReference>